<keyword evidence="2 4" id="KW-0547">Nucleotide-binding</keyword>
<evidence type="ECO:0000256" key="4">
    <source>
        <dbReference type="PROSITE-ProRule" id="PRU00409"/>
    </source>
</evidence>
<keyword evidence="7" id="KW-1185">Reference proteome</keyword>
<evidence type="ECO:0000256" key="3">
    <source>
        <dbReference type="ARBA" id="ARBA00022840"/>
    </source>
</evidence>
<dbReference type="GO" id="GO:0005524">
    <property type="term" value="F:ATP binding"/>
    <property type="evidence" value="ECO:0007669"/>
    <property type="project" value="UniProtKB-UniRule"/>
</dbReference>
<gene>
    <name evidence="6" type="ORF">HLPCO_002858</name>
</gene>
<proteinExistence type="predicted"/>
<protein>
    <submittedName>
        <fullName evidence="6">DNA polymerase III subunit beta protein</fullName>
    </submittedName>
</protein>
<dbReference type="GO" id="GO:0046872">
    <property type="term" value="F:metal ion binding"/>
    <property type="evidence" value="ECO:0007669"/>
    <property type="project" value="InterPro"/>
</dbReference>
<dbReference type="PROSITE" id="PS00867">
    <property type="entry name" value="CPSASE_2"/>
    <property type="match status" value="1"/>
</dbReference>
<dbReference type="PANTHER" id="PTHR43585">
    <property type="entry name" value="FUMIPYRROLE BIOSYNTHESIS PROTEIN C"/>
    <property type="match status" value="1"/>
</dbReference>
<dbReference type="PROSITE" id="PS50975">
    <property type="entry name" value="ATP_GRASP"/>
    <property type="match status" value="1"/>
</dbReference>
<dbReference type="Pfam" id="PF18603">
    <property type="entry name" value="LAL_C2"/>
    <property type="match status" value="1"/>
</dbReference>
<evidence type="ECO:0000256" key="1">
    <source>
        <dbReference type="ARBA" id="ARBA00022598"/>
    </source>
</evidence>
<dbReference type="InterPro" id="IPR011761">
    <property type="entry name" value="ATP-grasp"/>
</dbReference>
<dbReference type="PANTHER" id="PTHR43585:SF2">
    <property type="entry name" value="ATP-GRASP ENZYME FSQD"/>
    <property type="match status" value="1"/>
</dbReference>
<reference evidence="6 7" key="2">
    <citation type="journal article" date="2013" name="PLoS ONE">
        <title>INDIGO - INtegrated Data Warehouse of MIcrobial GenOmes with Examples from the Red Sea Extremophiles.</title>
        <authorList>
            <person name="Alam I."/>
            <person name="Antunes A."/>
            <person name="Kamau A.A."/>
            <person name="Ba Alawi W."/>
            <person name="Kalkatawi M."/>
            <person name="Stingl U."/>
            <person name="Bajic V.B."/>
        </authorList>
    </citation>
    <scope>NUCLEOTIDE SEQUENCE [LARGE SCALE GENOMIC DNA]</scope>
    <source>
        <strain evidence="6 7">SSD-17B</strain>
    </source>
</reference>
<dbReference type="STRING" id="1033810.HLPCO_002858"/>
<keyword evidence="3 4" id="KW-0067">ATP-binding</keyword>
<reference evidence="6 7" key="1">
    <citation type="journal article" date="2011" name="J. Bacteriol.">
        <title>Genome sequence of Haloplasma contractile, an unusual contractile bacterium from a deep-sea anoxic brine lake.</title>
        <authorList>
            <person name="Antunes A."/>
            <person name="Alam I."/>
            <person name="El Dorry H."/>
            <person name="Siam R."/>
            <person name="Robertson A."/>
            <person name="Bajic V.B."/>
            <person name="Stingl U."/>
        </authorList>
    </citation>
    <scope>NUCLEOTIDE SEQUENCE [LARGE SCALE GENOMIC DNA]</scope>
    <source>
        <strain evidence="6 7">SSD-17B</strain>
    </source>
</reference>
<organism evidence="6 7">
    <name type="scientific">Haloplasma contractile SSD-17B</name>
    <dbReference type="NCBI Taxonomy" id="1033810"/>
    <lineage>
        <taxon>Bacteria</taxon>
        <taxon>Bacillati</taxon>
        <taxon>Mycoplasmatota</taxon>
        <taxon>Mollicutes</taxon>
        <taxon>Haloplasmatales</taxon>
        <taxon>Haloplasmataceae</taxon>
        <taxon>Haloplasma</taxon>
    </lineage>
</organism>
<dbReference type="GO" id="GO:0016874">
    <property type="term" value="F:ligase activity"/>
    <property type="evidence" value="ECO:0007669"/>
    <property type="project" value="UniProtKB-KW"/>
</dbReference>
<evidence type="ECO:0000313" key="6">
    <source>
        <dbReference type="EMBL" id="ERJ11119.1"/>
    </source>
</evidence>
<evidence type="ECO:0000256" key="2">
    <source>
        <dbReference type="ARBA" id="ARBA00022741"/>
    </source>
</evidence>
<dbReference type="Gene3D" id="3.30.470.20">
    <property type="entry name" value="ATP-grasp fold, B domain"/>
    <property type="match status" value="1"/>
</dbReference>
<dbReference type="SUPFAM" id="SSF56059">
    <property type="entry name" value="Glutathione synthetase ATP-binding domain-like"/>
    <property type="match status" value="1"/>
</dbReference>
<dbReference type="RefSeq" id="WP_008824662.1">
    <property type="nucleotide sequence ID" value="NZ_AFNU02000016.1"/>
</dbReference>
<dbReference type="Pfam" id="PF02655">
    <property type="entry name" value="ATP-grasp_3"/>
    <property type="match status" value="1"/>
</dbReference>
<evidence type="ECO:0000259" key="5">
    <source>
        <dbReference type="PROSITE" id="PS50975"/>
    </source>
</evidence>
<dbReference type="InterPro" id="IPR040570">
    <property type="entry name" value="LAL_C2"/>
</dbReference>
<feature type="domain" description="ATP-grasp" evidence="5">
    <location>
        <begin position="119"/>
        <end position="306"/>
    </location>
</feature>
<dbReference type="InParanoid" id="U2FIQ0"/>
<sequence>MLNIQEKKAILFINTNRTGSSREALKIAFEMGYHIILLTDRKGIYQSKEEFKYVDEIFFLEKLKQLNEVKGFINNRFNSYTLKLIISFVDGYVYIASRLSDYFCNNNVMNSKSVLMMENKLYTRYALKDKPYNIPFKMIHNKEDLLTLYNMPVVLKKIRGSSSRDLYFIKEKKDLESYSDLIEKEKEWIAEKCITGKQYLLECMVLDGVVTFLCKVRQWSVKKQGVITDYLLNPYDPINDHDLELLYTLIERFSIKSGHFHVEIIQNEEGTYVIEINPRISGSAMNQMIRHAYGFNYLKEILNLYLNLPVYINQHTYKKRIIYTGHITARKEGLLLRIKGLKTVNRQKGFMSLVIKPGIGTLLKAPEHMGHRYGYVIATGDTSQDAIEHGVSIRNTLQIEVEPISLV</sequence>
<keyword evidence="1" id="KW-0436">Ligase</keyword>
<dbReference type="InterPro" id="IPR003806">
    <property type="entry name" value="ATP-grasp_PylC-type"/>
</dbReference>
<accession>U2FIQ0</accession>
<name>U2FIQ0_9MOLU</name>
<dbReference type="AlphaFoldDB" id="U2FIQ0"/>
<comment type="caution">
    <text evidence="6">The sequence shown here is derived from an EMBL/GenBank/DDBJ whole genome shotgun (WGS) entry which is preliminary data.</text>
</comment>
<dbReference type="eggNOG" id="COG0151">
    <property type="taxonomic scope" value="Bacteria"/>
</dbReference>
<evidence type="ECO:0000313" key="7">
    <source>
        <dbReference type="Proteomes" id="UP000005707"/>
    </source>
</evidence>
<dbReference type="OrthoDB" id="9803907at2"/>
<dbReference type="Proteomes" id="UP000005707">
    <property type="component" value="Unassembled WGS sequence"/>
</dbReference>
<dbReference type="InterPro" id="IPR005479">
    <property type="entry name" value="CPAse_ATP-bd"/>
</dbReference>
<dbReference type="InterPro" id="IPR052032">
    <property type="entry name" value="ATP-dep_AA_Ligase"/>
</dbReference>
<dbReference type="EMBL" id="AFNU02000016">
    <property type="protein sequence ID" value="ERJ11119.1"/>
    <property type="molecule type" value="Genomic_DNA"/>
</dbReference>